<feature type="compositionally biased region" description="Basic and acidic residues" evidence="1">
    <location>
        <begin position="82"/>
        <end position="101"/>
    </location>
</feature>
<evidence type="ECO:0000313" key="3">
    <source>
        <dbReference type="Proteomes" id="UP001175228"/>
    </source>
</evidence>
<keyword evidence="3" id="KW-1185">Reference proteome</keyword>
<gene>
    <name evidence="2" type="ORF">EDD18DRAFT_1105231</name>
</gene>
<feature type="region of interest" description="Disordered" evidence="1">
    <location>
        <begin position="81"/>
        <end position="101"/>
    </location>
</feature>
<protein>
    <submittedName>
        <fullName evidence="2">Uncharacterized protein</fullName>
    </submittedName>
</protein>
<name>A0AA39Q673_9AGAR</name>
<dbReference type="AlphaFoldDB" id="A0AA39Q673"/>
<evidence type="ECO:0000256" key="1">
    <source>
        <dbReference type="SAM" id="MobiDB-lite"/>
    </source>
</evidence>
<proteinExistence type="predicted"/>
<accession>A0AA39Q673</accession>
<dbReference type="Proteomes" id="UP001175228">
    <property type="component" value="Unassembled WGS sequence"/>
</dbReference>
<comment type="caution">
    <text evidence="2">The sequence shown here is derived from an EMBL/GenBank/DDBJ whole genome shotgun (WGS) entry which is preliminary data.</text>
</comment>
<organism evidence="2 3">
    <name type="scientific">Armillaria luteobubalina</name>
    <dbReference type="NCBI Taxonomy" id="153913"/>
    <lineage>
        <taxon>Eukaryota</taxon>
        <taxon>Fungi</taxon>
        <taxon>Dikarya</taxon>
        <taxon>Basidiomycota</taxon>
        <taxon>Agaricomycotina</taxon>
        <taxon>Agaricomycetes</taxon>
        <taxon>Agaricomycetidae</taxon>
        <taxon>Agaricales</taxon>
        <taxon>Marasmiineae</taxon>
        <taxon>Physalacriaceae</taxon>
        <taxon>Armillaria</taxon>
    </lineage>
</organism>
<reference evidence="2" key="1">
    <citation type="submission" date="2023-06" db="EMBL/GenBank/DDBJ databases">
        <authorList>
            <consortium name="Lawrence Berkeley National Laboratory"/>
            <person name="Ahrendt S."/>
            <person name="Sahu N."/>
            <person name="Indic B."/>
            <person name="Wong-Bajracharya J."/>
            <person name="Merenyi Z."/>
            <person name="Ke H.-M."/>
            <person name="Monk M."/>
            <person name="Kocsube S."/>
            <person name="Drula E."/>
            <person name="Lipzen A."/>
            <person name="Balint B."/>
            <person name="Henrissat B."/>
            <person name="Andreopoulos B."/>
            <person name="Martin F.M."/>
            <person name="Harder C.B."/>
            <person name="Rigling D."/>
            <person name="Ford K.L."/>
            <person name="Foster G.D."/>
            <person name="Pangilinan J."/>
            <person name="Papanicolaou A."/>
            <person name="Barry K."/>
            <person name="LaButti K."/>
            <person name="Viragh M."/>
            <person name="Koriabine M."/>
            <person name="Yan M."/>
            <person name="Riley R."/>
            <person name="Champramary S."/>
            <person name="Plett K.L."/>
            <person name="Tsai I.J."/>
            <person name="Slot J."/>
            <person name="Sipos G."/>
            <person name="Plett J."/>
            <person name="Nagy L.G."/>
            <person name="Grigoriev I.V."/>
        </authorList>
    </citation>
    <scope>NUCLEOTIDE SEQUENCE</scope>
    <source>
        <strain evidence="2">HWK02</strain>
    </source>
</reference>
<sequence>MLSQVENYSYLMKCQVTQDVTMSDQDNELEVLQEAHRSQIEQIVQQQHHLDEEQEMHCQALQQTQQEFEQKLADALQNECAEAQRKPHEGPERQHTEAEKAFENSQWEWEKRMVHISLNLSFIVSHFSQNKQSAEVLAIHQHSQSHAAASSLSLARSPVPSPDLWDGPVNPAAAPAPPTVQDSTAPISPAAVLTPPSLVDISTPEVKMMLCQLLSTFGLTTVPEQATNRGLVHPTMEGNIGPDQQNHWRKKIHMVWYKEFGVEKQEDFGAYMPADEDLVSAYDNG</sequence>
<dbReference type="EMBL" id="JAUEPU010000014">
    <property type="protein sequence ID" value="KAK0496915.1"/>
    <property type="molecule type" value="Genomic_DNA"/>
</dbReference>
<evidence type="ECO:0000313" key="2">
    <source>
        <dbReference type="EMBL" id="KAK0496915.1"/>
    </source>
</evidence>